<keyword evidence="1" id="KW-0175">Coiled coil</keyword>
<sequence>MRELTIFIGSAKSALSQIEKLKDEVLELFALIKQDGKDDIYYKYSIKDGEFLKYNFKSFDELSDEISYIKGPILFIETIKDDNTSIDAFLKQNQKIYMLEYLEQLENNNESLSKDALKEIEKSLKKYEEMAEVIEKEIKHLNLFLNYKEFFDDKKENLMYEIKKTNFNSLKDKIMLFFKGIKGGKNRKNYKALITNQDLQKECCDNNKECCDNKDGVKESNVDKRFKKINKKLKPIIYH</sequence>
<dbReference type="eggNOG" id="ENOG502ZYBA">
    <property type="taxonomic scope" value="Bacteria"/>
</dbReference>
<organism evidence="2 3">
    <name type="scientific">Campylobacter ureolyticus ACS-301-V-Sch3b</name>
    <dbReference type="NCBI Taxonomy" id="883165"/>
    <lineage>
        <taxon>Bacteria</taxon>
        <taxon>Pseudomonadati</taxon>
        <taxon>Campylobacterota</taxon>
        <taxon>Epsilonproteobacteria</taxon>
        <taxon>Campylobacterales</taxon>
        <taxon>Campylobacteraceae</taxon>
        <taxon>Campylobacter</taxon>
    </lineage>
</organism>
<evidence type="ECO:0000256" key="1">
    <source>
        <dbReference type="SAM" id="Coils"/>
    </source>
</evidence>
<dbReference type="Proteomes" id="UP000014539">
    <property type="component" value="Unassembled WGS sequence"/>
</dbReference>
<proteinExistence type="predicted"/>
<evidence type="ECO:0000313" key="3">
    <source>
        <dbReference type="Proteomes" id="UP000014539"/>
    </source>
</evidence>
<gene>
    <name evidence="2" type="ORF">HMPREF9309_00999</name>
</gene>
<feature type="coiled-coil region" evidence="1">
    <location>
        <begin position="102"/>
        <end position="137"/>
    </location>
</feature>
<dbReference type="AlphaFoldDB" id="S3XU36"/>
<comment type="caution">
    <text evidence="2">The sequence shown here is derived from an EMBL/GenBank/DDBJ whole genome shotgun (WGS) entry which is preliminary data.</text>
</comment>
<dbReference type="RefSeq" id="WP_016646854.1">
    <property type="nucleotide sequence ID" value="NZ_KE340326.1"/>
</dbReference>
<evidence type="ECO:0000313" key="2">
    <source>
        <dbReference type="EMBL" id="EPH08898.1"/>
    </source>
</evidence>
<protein>
    <submittedName>
        <fullName evidence="2">Uncharacterized protein</fullName>
    </submittedName>
</protein>
<dbReference type="EMBL" id="AGYD01000007">
    <property type="protein sequence ID" value="EPH08898.1"/>
    <property type="molecule type" value="Genomic_DNA"/>
</dbReference>
<keyword evidence="3" id="KW-1185">Reference proteome</keyword>
<name>S3XU36_9BACT</name>
<dbReference type="HOGENOM" id="CLU_1159427_0_0_7"/>
<reference evidence="2 3" key="1">
    <citation type="submission" date="2013-06" db="EMBL/GenBank/DDBJ databases">
        <title>The Genome Sequence of Campylobacter ureolyticus ACS-301-V-SCH3B.</title>
        <authorList>
            <consortium name="The Broad Institute Genomics Platform"/>
            <person name="Earl A."/>
            <person name="Ward D."/>
            <person name="Feldgarden M."/>
            <person name="Gevers D."/>
            <person name="Saerens B."/>
            <person name="Vaneechoutte M."/>
            <person name="Walker B."/>
            <person name="Young S."/>
            <person name="Zeng Q."/>
            <person name="Gargeya S."/>
            <person name="Fitzgerald M."/>
            <person name="Haas B."/>
            <person name="Abouelleil A."/>
            <person name="Allen A.W."/>
            <person name="Alvarado L."/>
            <person name="Arachchi H.M."/>
            <person name="Berlin A.M."/>
            <person name="Chapman S.B."/>
            <person name="Gainer-Dewar J."/>
            <person name="Goldberg J."/>
            <person name="Griggs A."/>
            <person name="Gujja S."/>
            <person name="Hansen M."/>
            <person name="Howarth C."/>
            <person name="Imamovic A."/>
            <person name="Ireland A."/>
            <person name="Larimer J."/>
            <person name="McCowan C."/>
            <person name="Murphy C."/>
            <person name="Pearson M."/>
            <person name="Poon T.W."/>
            <person name="Priest M."/>
            <person name="Roberts A."/>
            <person name="Saif S."/>
            <person name="Shea T."/>
            <person name="Sisk P."/>
            <person name="Sykes S."/>
            <person name="Wortman J."/>
            <person name="Nusbaum C."/>
            <person name="Birren B."/>
        </authorList>
    </citation>
    <scope>NUCLEOTIDE SEQUENCE [LARGE SCALE GENOMIC DNA]</scope>
    <source>
        <strain evidence="2 3">ACS-301-V-Sch3b</strain>
    </source>
</reference>
<accession>S3XU36</accession>
<dbReference type="PATRIC" id="fig|883165.3.peg.1014"/>